<feature type="region of interest" description="Disordered" evidence="1">
    <location>
        <begin position="25"/>
        <end position="48"/>
    </location>
</feature>
<evidence type="ECO:0000313" key="3">
    <source>
        <dbReference type="Proteomes" id="UP001234178"/>
    </source>
</evidence>
<dbReference type="InterPro" id="IPR029160">
    <property type="entry name" value="UQCC4"/>
</dbReference>
<dbReference type="EMBL" id="JAOYFB010000036">
    <property type="protein sequence ID" value="KAK4021142.1"/>
    <property type="molecule type" value="Genomic_DNA"/>
</dbReference>
<accession>A0ABR0A7M0</accession>
<dbReference type="Pfam" id="PF15013">
    <property type="entry name" value="CCSMST1"/>
    <property type="match status" value="1"/>
</dbReference>
<name>A0ABR0A7M0_9CRUS</name>
<comment type="caution">
    <text evidence="2">The sequence shown here is derived from an EMBL/GenBank/DDBJ whole genome shotgun (WGS) entry which is preliminary data.</text>
</comment>
<sequence length="147" mass="16862">MLAIRNIRRFVCLRTKEIEIRNQKRRTVMQSVSDKTNKPPEDPNVPLSFSKSKAAKWSAKDSFSGRNISDDSPWYQPFVISASIAAILLWYCVLREENDVDKELGKTLYGRVDGMERKQLELALKYNNPGVDTVAIRKRLDELDSNG</sequence>
<keyword evidence="3" id="KW-1185">Reference proteome</keyword>
<dbReference type="Proteomes" id="UP001234178">
    <property type="component" value="Unassembled WGS sequence"/>
</dbReference>
<gene>
    <name evidence="2" type="ORF">OUZ56_003069</name>
</gene>
<evidence type="ECO:0000256" key="1">
    <source>
        <dbReference type="SAM" id="MobiDB-lite"/>
    </source>
</evidence>
<organism evidence="2 3">
    <name type="scientific">Daphnia magna</name>
    <dbReference type="NCBI Taxonomy" id="35525"/>
    <lineage>
        <taxon>Eukaryota</taxon>
        <taxon>Metazoa</taxon>
        <taxon>Ecdysozoa</taxon>
        <taxon>Arthropoda</taxon>
        <taxon>Crustacea</taxon>
        <taxon>Branchiopoda</taxon>
        <taxon>Diplostraca</taxon>
        <taxon>Cladocera</taxon>
        <taxon>Anomopoda</taxon>
        <taxon>Daphniidae</taxon>
        <taxon>Daphnia</taxon>
    </lineage>
</organism>
<evidence type="ECO:0000313" key="2">
    <source>
        <dbReference type="EMBL" id="KAK4021142.1"/>
    </source>
</evidence>
<proteinExistence type="predicted"/>
<dbReference type="PANTHER" id="PTHR35268:SF1">
    <property type="entry name" value="UBIQUINOL-CYTOCHROME-C REDUCTASE COMPLEX ASSEMBLY FACTOR 4"/>
    <property type="match status" value="1"/>
</dbReference>
<dbReference type="PANTHER" id="PTHR35268">
    <property type="entry name" value="PROTEIN CCSMST1"/>
    <property type="match status" value="1"/>
</dbReference>
<protein>
    <submittedName>
        <fullName evidence="2">Uncharacterized protein</fullName>
    </submittedName>
</protein>
<reference evidence="2 3" key="1">
    <citation type="journal article" date="2023" name="Nucleic Acids Res.">
        <title>The hologenome of Daphnia magna reveals possible DNA methylation and microbiome-mediated evolution of the host genome.</title>
        <authorList>
            <person name="Chaturvedi A."/>
            <person name="Li X."/>
            <person name="Dhandapani V."/>
            <person name="Marshall H."/>
            <person name="Kissane S."/>
            <person name="Cuenca-Cambronero M."/>
            <person name="Asole G."/>
            <person name="Calvet F."/>
            <person name="Ruiz-Romero M."/>
            <person name="Marangio P."/>
            <person name="Guigo R."/>
            <person name="Rago D."/>
            <person name="Mirbahai L."/>
            <person name="Eastwood N."/>
            <person name="Colbourne J.K."/>
            <person name="Zhou J."/>
            <person name="Mallon E."/>
            <person name="Orsini L."/>
        </authorList>
    </citation>
    <scope>NUCLEOTIDE SEQUENCE [LARGE SCALE GENOMIC DNA]</scope>
    <source>
        <strain evidence="2">LRV0_1</strain>
    </source>
</reference>